<dbReference type="CDD" id="cd07517">
    <property type="entry name" value="HAD_HPP"/>
    <property type="match status" value="1"/>
</dbReference>
<reference evidence="2" key="1">
    <citation type="submission" date="2016-10" db="EMBL/GenBank/DDBJ databases">
        <authorList>
            <person name="Varghese N."/>
            <person name="Submissions S."/>
        </authorList>
    </citation>
    <scope>NUCLEOTIDE SEQUENCE [LARGE SCALE GENOMIC DNA]</scope>
    <source>
        <strain evidence="2">SP</strain>
    </source>
</reference>
<organism evidence="1 2">
    <name type="scientific">Evansella caseinilytica</name>
    <dbReference type="NCBI Taxonomy" id="1503961"/>
    <lineage>
        <taxon>Bacteria</taxon>
        <taxon>Bacillati</taxon>
        <taxon>Bacillota</taxon>
        <taxon>Bacilli</taxon>
        <taxon>Bacillales</taxon>
        <taxon>Bacillaceae</taxon>
        <taxon>Evansella</taxon>
    </lineage>
</organism>
<protein>
    <recommendedName>
        <fullName evidence="3">Cof subfamily protein (Haloacid dehalogenase superfamily)/HAD superfamily hydrolase (TIGR01484 family)</fullName>
    </recommendedName>
</protein>
<dbReference type="PROSITE" id="PS01228">
    <property type="entry name" value="COF_1"/>
    <property type="match status" value="1"/>
</dbReference>
<dbReference type="PANTHER" id="PTHR10000">
    <property type="entry name" value="PHOSPHOSERINE PHOSPHATASE"/>
    <property type="match status" value="1"/>
</dbReference>
<dbReference type="InterPro" id="IPR036412">
    <property type="entry name" value="HAD-like_sf"/>
</dbReference>
<proteinExistence type="predicted"/>
<dbReference type="InterPro" id="IPR006379">
    <property type="entry name" value="HAD-SF_hydro_IIB"/>
</dbReference>
<evidence type="ECO:0000313" key="1">
    <source>
        <dbReference type="EMBL" id="SDY78631.1"/>
    </source>
</evidence>
<dbReference type="OrthoDB" id="9810101at2"/>
<dbReference type="NCBIfam" id="TIGR01484">
    <property type="entry name" value="HAD-SF-IIB"/>
    <property type="match status" value="1"/>
</dbReference>
<dbReference type="InterPro" id="IPR000150">
    <property type="entry name" value="Cof"/>
</dbReference>
<dbReference type="Gene3D" id="3.30.1240.10">
    <property type="match status" value="1"/>
</dbReference>
<dbReference type="PROSITE" id="PS01229">
    <property type="entry name" value="COF_2"/>
    <property type="match status" value="1"/>
</dbReference>
<evidence type="ECO:0000313" key="2">
    <source>
        <dbReference type="Proteomes" id="UP000198935"/>
    </source>
</evidence>
<gene>
    <name evidence="1" type="ORF">SAMN05421736_103300</name>
</gene>
<dbReference type="GO" id="GO:0000287">
    <property type="term" value="F:magnesium ion binding"/>
    <property type="evidence" value="ECO:0007669"/>
    <property type="project" value="TreeGrafter"/>
</dbReference>
<dbReference type="NCBIfam" id="TIGR00099">
    <property type="entry name" value="Cof-subfamily"/>
    <property type="match status" value="1"/>
</dbReference>
<sequence length="260" mass="29125">MQEKKVVFLDIDGTILNDSKEIPKSTKTAVSRLHEQGIHVAIATGRGPTMLQAIMKELGMTSYVSFNGSYVVLNGDVVYTEPLSKNKMIELELSAKQQGHPMVFLSEKDMYANHEDHPFIHEGMGSLKQAYPEYHATFHRENDIYQALLFLEEKDTEWAEVTHDHFDYVRWHKKAVDVLPKGGSKAKGIQEMLKVMKVSPENTYAFGDGLNDIEMLQYVGTGVAMGNAVPEAKQAAKFVTKHVEEDGVYHGLLELGLLKG</sequence>
<dbReference type="SUPFAM" id="SSF56784">
    <property type="entry name" value="HAD-like"/>
    <property type="match status" value="1"/>
</dbReference>
<dbReference type="STRING" id="1503961.SAMN05421736_103300"/>
<dbReference type="Proteomes" id="UP000198935">
    <property type="component" value="Unassembled WGS sequence"/>
</dbReference>
<dbReference type="Gene3D" id="3.40.50.1000">
    <property type="entry name" value="HAD superfamily/HAD-like"/>
    <property type="match status" value="1"/>
</dbReference>
<evidence type="ECO:0008006" key="3">
    <source>
        <dbReference type="Google" id="ProtNLM"/>
    </source>
</evidence>
<dbReference type="AlphaFoldDB" id="A0A1H3MPP6"/>
<dbReference type="EMBL" id="FNPI01000003">
    <property type="protein sequence ID" value="SDY78631.1"/>
    <property type="molecule type" value="Genomic_DNA"/>
</dbReference>
<dbReference type="GO" id="GO:0005829">
    <property type="term" value="C:cytosol"/>
    <property type="evidence" value="ECO:0007669"/>
    <property type="project" value="TreeGrafter"/>
</dbReference>
<accession>A0A1H3MPP6</accession>
<dbReference type="PANTHER" id="PTHR10000:SF25">
    <property type="entry name" value="PHOSPHATASE YKRA-RELATED"/>
    <property type="match status" value="1"/>
</dbReference>
<dbReference type="GO" id="GO:0016791">
    <property type="term" value="F:phosphatase activity"/>
    <property type="evidence" value="ECO:0007669"/>
    <property type="project" value="UniProtKB-ARBA"/>
</dbReference>
<dbReference type="InterPro" id="IPR023214">
    <property type="entry name" value="HAD_sf"/>
</dbReference>
<dbReference type="SFLD" id="SFLDS00003">
    <property type="entry name" value="Haloacid_Dehalogenase"/>
    <property type="match status" value="1"/>
</dbReference>
<dbReference type="SFLD" id="SFLDG01140">
    <property type="entry name" value="C2.B:_Phosphomannomutase_and_P"/>
    <property type="match status" value="1"/>
</dbReference>
<keyword evidence="2" id="KW-1185">Reference proteome</keyword>
<dbReference type="Pfam" id="PF08282">
    <property type="entry name" value="Hydrolase_3"/>
    <property type="match status" value="1"/>
</dbReference>
<dbReference type="SFLD" id="SFLDG01144">
    <property type="entry name" value="C2.B.4:_PGP_Like"/>
    <property type="match status" value="1"/>
</dbReference>
<name>A0A1H3MPP6_9BACI</name>